<keyword evidence="1" id="KW-1133">Transmembrane helix</keyword>
<gene>
    <name evidence="2" type="ORF">FLL45_15120</name>
</gene>
<reference evidence="2 3" key="1">
    <citation type="submission" date="2019-06" db="EMBL/GenBank/DDBJ databases">
        <title>Draft genome of Aliikangiella marina GYP-15.</title>
        <authorList>
            <person name="Wang G."/>
        </authorList>
    </citation>
    <scope>NUCLEOTIDE SEQUENCE [LARGE SCALE GENOMIC DNA]</scope>
    <source>
        <strain evidence="2 3">GYP-15</strain>
    </source>
</reference>
<sequence>MKHQQISETDIIELARQNRFKDTIPESVRASEDSRQLYLEHKALFETITEQTQLAPEGDIWQRIELKREVAQHKRKNRRIMWGLSAIAASLLMVVGLQWNAMTEATNLQNQIQANILQSQHLEKVLLSNQSNVTVSFATQANISQELLEIDEALQKAYLNNESQQQILKLWESRVRILLESLTQEEEQSDLVTI</sequence>
<proteinExistence type="predicted"/>
<dbReference type="EMBL" id="VIKR01000004">
    <property type="protein sequence ID" value="TQV72798.1"/>
    <property type="molecule type" value="Genomic_DNA"/>
</dbReference>
<dbReference type="Proteomes" id="UP000317839">
    <property type="component" value="Unassembled WGS sequence"/>
</dbReference>
<accession>A0A545T6I5</accession>
<comment type="caution">
    <text evidence="2">The sequence shown here is derived from an EMBL/GenBank/DDBJ whole genome shotgun (WGS) entry which is preliminary data.</text>
</comment>
<evidence type="ECO:0000313" key="3">
    <source>
        <dbReference type="Proteomes" id="UP000317839"/>
    </source>
</evidence>
<evidence type="ECO:0000256" key="1">
    <source>
        <dbReference type="SAM" id="Phobius"/>
    </source>
</evidence>
<dbReference type="AlphaFoldDB" id="A0A545T6I5"/>
<keyword evidence="1" id="KW-0472">Membrane</keyword>
<organism evidence="2 3">
    <name type="scientific">Aliikangiella marina</name>
    <dbReference type="NCBI Taxonomy" id="1712262"/>
    <lineage>
        <taxon>Bacteria</taxon>
        <taxon>Pseudomonadati</taxon>
        <taxon>Pseudomonadota</taxon>
        <taxon>Gammaproteobacteria</taxon>
        <taxon>Oceanospirillales</taxon>
        <taxon>Pleioneaceae</taxon>
        <taxon>Aliikangiella</taxon>
    </lineage>
</organism>
<evidence type="ECO:0000313" key="2">
    <source>
        <dbReference type="EMBL" id="TQV72798.1"/>
    </source>
</evidence>
<feature type="transmembrane region" description="Helical" evidence="1">
    <location>
        <begin position="80"/>
        <end position="99"/>
    </location>
</feature>
<name>A0A545T6I5_9GAMM</name>
<keyword evidence="3" id="KW-1185">Reference proteome</keyword>
<protein>
    <submittedName>
        <fullName evidence="2">DUF3379 domain-containing protein</fullName>
    </submittedName>
</protein>
<dbReference type="RefSeq" id="WP_142942909.1">
    <property type="nucleotide sequence ID" value="NZ_VIKR01000004.1"/>
</dbReference>
<keyword evidence="1" id="KW-0812">Transmembrane</keyword>